<feature type="region of interest" description="Disordered" evidence="7">
    <location>
        <begin position="1"/>
        <end position="28"/>
    </location>
</feature>
<keyword evidence="3 6" id="KW-0032">Aminotransferase</keyword>
<dbReference type="GO" id="GO:0004400">
    <property type="term" value="F:histidinol-phosphate transaminase activity"/>
    <property type="evidence" value="ECO:0007669"/>
    <property type="project" value="InterPro"/>
</dbReference>
<name>A0A7W7I8H0_9ACTN</name>
<dbReference type="RefSeq" id="WP_184879796.1">
    <property type="nucleotide sequence ID" value="NZ_BAAAHD010000002.1"/>
</dbReference>
<evidence type="ECO:0000256" key="5">
    <source>
        <dbReference type="ARBA" id="ARBA00022898"/>
    </source>
</evidence>
<dbReference type="EMBL" id="BAAAHD010000002">
    <property type="protein sequence ID" value="GAA0547222.1"/>
    <property type="molecule type" value="Genomic_DNA"/>
</dbReference>
<comment type="cofactor">
    <cofactor evidence="1 6">
        <name>pyridoxal 5'-phosphate</name>
        <dbReference type="ChEBI" id="CHEBI:597326"/>
    </cofactor>
</comment>
<dbReference type="InterPro" id="IPR004839">
    <property type="entry name" value="Aminotransferase_I/II_large"/>
</dbReference>
<evidence type="ECO:0000313" key="12">
    <source>
        <dbReference type="Proteomes" id="UP001501427"/>
    </source>
</evidence>
<comment type="similarity">
    <text evidence="6">Belongs to the class-II pyridoxal-phosphate-dependent aminotransferase family.</text>
</comment>
<feature type="domain" description="Aminotransferase class I/classII large" evidence="8">
    <location>
        <begin position="52"/>
        <end position="365"/>
    </location>
</feature>
<protein>
    <recommendedName>
        <fullName evidence="6">Aromatic amino acid aminotransferase</fullName>
        <shortName evidence="6">ArAT</shortName>
        <ecNumber evidence="6">2.6.1.57</ecNumber>
    </recommendedName>
</protein>
<comment type="function">
    <text evidence="6">Aminotransferase that catalyzes the conversion of aromatic amino acids and 2-oxoglutarate into corresponding aromatic oxo acids and L-glutamate.</text>
</comment>
<dbReference type="GO" id="GO:0000105">
    <property type="term" value="P:L-histidine biosynthetic process"/>
    <property type="evidence" value="ECO:0007669"/>
    <property type="project" value="InterPro"/>
</dbReference>
<dbReference type="Gene3D" id="3.40.640.10">
    <property type="entry name" value="Type I PLP-dependent aspartate aminotransferase-like (Major domain)"/>
    <property type="match status" value="1"/>
</dbReference>
<dbReference type="PROSITE" id="PS00599">
    <property type="entry name" value="AA_TRANSFER_CLASS_2"/>
    <property type="match status" value="1"/>
</dbReference>
<dbReference type="InterPro" id="IPR015424">
    <property type="entry name" value="PyrdxlP-dep_Trfase"/>
</dbReference>
<dbReference type="InterPro" id="IPR024892">
    <property type="entry name" value="ArAT"/>
</dbReference>
<dbReference type="InterPro" id="IPR015422">
    <property type="entry name" value="PyrdxlP-dep_Trfase_small"/>
</dbReference>
<dbReference type="NCBIfam" id="TIGR01141">
    <property type="entry name" value="hisC"/>
    <property type="match status" value="1"/>
</dbReference>
<evidence type="ECO:0000256" key="4">
    <source>
        <dbReference type="ARBA" id="ARBA00022679"/>
    </source>
</evidence>
<reference evidence="10 11" key="3">
    <citation type="submission" date="2020-08" db="EMBL/GenBank/DDBJ databases">
        <title>Sequencing the genomes of 1000 actinobacteria strains.</title>
        <authorList>
            <person name="Klenk H.-P."/>
        </authorList>
    </citation>
    <scope>NUCLEOTIDE SEQUENCE [LARGE SCALE GENOMIC DNA]</scope>
    <source>
        <strain evidence="10 11">DSM 44772</strain>
    </source>
</reference>
<proteinExistence type="inferred from homology"/>
<evidence type="ECO:0000313" key="11">
    <source>
        <dbReference type="Proteomes" id="UP000549343"/>
    </source>
</evidence>
<keyword evidence="5 6" id="KW-0663">Pyridoxal phosphate</keyword>
<evidence type="ECO:0000256" key="6">
    <source>
        <dbReference type="HAMAP-Rule" id="MF_01513"/>
    </source>
</evidence>
<evidence type="ECO:0000259" key="8">
    <source>
        <dbReference type="Pfam" id="PF00155"/>
    </source>
</evidence>
<feature type="modified residue" description="N6-(pyridoxal phosphate)lysine" evidence="6">
    <location>
        <position position="243"/>
    </location>
</feature>
<dbReference type="Pfam" id="PF00155">
    <property type="entry name" value="Aminotran_1_2"/>
    <property type="match status" value="1"/>
</dbReference>
<dbReference type="CDD" id="cd00609">
    <property type="entry name" value="AAT_like"/>
    <property type="match status" value="1"/>
</dbReference>
<dbReference type="InterPro" id="IPR050106">
    <property type="entry name" value="HistidinolP_aminotransfase"/>
</dbReference>
<dbReference type="HAMAP" id="MF_01023">
    <property type="entry name" value="HisC_aminotrans_2"/>
    <property type="match status" value="1"/>
</dbReference>
<reference evidence="12" key="2">
    <citation type="journal article" date="2019" name="Int. J. Syst. Evol. Microbiol.">
        <title>The Global Catalogue of Microorganisms (GCM) 10K type strain sequencing project: providing services to taxonomists for standard genome sequencing and annotation.</title>
        <authorList>
            <consortium name="The Broad Institute Genomics Platform"/>
            <consortium name="The Broad Institute Genome Sequencing Center for Infectious Disease"/>
            <person name="Wu L."/>
            <person name="Ma J."/>
        </authorList>
    </citation>
    <scope>NUCLEOTIDE SEQUENCE [LARGE SCALE GENOMIC DNA]</scope>
    <source>
        <strain evidence="12">JCM 10667</strain>
    </source>
</reference>
<dbReference type="GO" id="GO:0030170">
    <property type="term" value="F:pyridoxal phosphate binding"/>
    <property type="evidence" value="ECO:0007669"/>
    <property type="project" value="UniProtKB-UniRule"/>
</dbReference>
<dbReference type="Gene3D" id="3.90.1150.10">
    <property type="entry name" value="Aspartate Aminotransferase, domain 1"/>
    <property type="match status" value="1"/>
</dbReference>
<comment type="catalytic activity">
    <reaction evidence="6">
        <text>an aromatic L-alpha-amino acid + 2-oxoglutarate = an aromatic oxo-acid + L-glutamate</text>
        <dbReference type="Rhea" id="RHEA:17533"/>
        <dbReference type="ChEBI" id="CHEBI:16810"/>
        <dbReference type="ChEBI" id="CHEBI:29985"/>
        <dbReference type="ChEBI" id="CHEBI:73309"/>
        <dbReference type="ChEBI" id="CHEBI:84824"/>
        <dbReference type="EC" id="2.6.1.57"/>
    </reaction>
</comment>
<dbReference type="AlphaFoldDB" id="A0A7W7I8H0"/>
<dbReference type="PANTHER" id="PTHR43643">
    <property type="entry name" value="HISTIDINOL-PHOSPHATE AMINOTRANSFERASE 2"/>
    <property type="match status" value="1"/>
</dbReference>
<accession>A0A7W7I8H0</accession>
<keyword evidence="4 6" id="KW-0808">Transferase</keyword>
<evidence type="ECO:0000313" key="9">
    <source>
        <dbReference type="EMBL" id="GAA0547222.1"/>
    </source>
</evidence>
<dbReference type="SUPFAM" id="SSF53383">
    <property type="entry name" value="PLP-dependent transferases"/>
    <property type="match status" value="1"/>
</dbReference>
<dbReference type="EMBL" id="JACHMV010000001">
    <property type="protein sequence ID" value="MBB4772390.1"/>
    <property type="molecule type" value="Genomic_DNA"/>
</dbReference>
<dbReference type="NCBIfam" id="NF002878">
    <property type="entry name" value="PRK03321.1"/>
    <property type="match status" value="1"/>
</dbReference>
<dbReference type="Proteomes" id="UP001501427">
    <property type="component" value="Unassembled WGS sequence"/>
</dbReference>
<dbReference type="InterPro" id="IPR015421">
    <property type="entry name" value="PyrdxlP-dep_Trfase_major"/>
</dbReference>
<dbReference type="InterPro" id="IPR001917">
    <property type="entry name" value="Aminotrans_II_pyridoxalP_BS"/>
</dbReference>
<dbReference type="HAMAP" id="MF_01513">
    <property type="entry name" value="Phe_aminotrans_2"/>
    <property type="match status" value="1"/>
</dbReference>
<evidence type="ECO:0000313" key="10">
    <source>
        <dbReference type="EMBL" id="MBB4772390.1"/>
    </source>
</evidence>
<reference evidence="9" key="1">
    <citation type="journal article" date="2014" name="Int. J. Syst. Evol. Microbiol.">
        <title>Complete genome of a new Firmicutes species belonging to the dominant human colonic microbiota ('Ruminococcus bicirculans') reveals two chromosomes and a selective capacity to utilize plant glucans.</title>
        <authorList>
            <consortium name="NISC Comparative Sequencing Program"/>
            <person name="Wegmann U."/>
            <person name="Louis P."/>
            <person name="Goesmann A."/>
            <person name="Henrissat B."/>
            <person name="Duncan S.H."/>
            <person name="Flint H.J."/>
        </authorList>
    </citation>
    <scope>NUCLEOTIDE SEQUENCE</scope>
    <source>
        <strain evidence="9">JCM 10667</strain>
    </source>
</reference>
<keyword evidence="12" id="KW-1185">Reference proteome</keyword>
<organism evidence="10 11">
    <name type="scientific">Actinomadura livida</name>
    <dbReference type="NCBI Taxonomy" id="79909"/>
    <lineage>
        <taxon>Bacteria</taxon>
        <taxon>Bacillati</taxon>
        <taxon>Actinomycetota</taxon>
        <taxon>Actinomycetes</taxon>
        <taxon>Streptosporangiales</taxon>
        <taxon>Thermomonosporaceae</taxon>
        <taxon>Actinomadura</taxon>
    </lineage>
</organism>
<dbReference type="InterPro" id="IPR005861">
    <property type="entry name" value="HisP_aminotrans"/>
</dbReference>
<dbReference type="GO" id="GO:0008793">
    <property type="term" value="F:aromatic-amino-acid transaminase activity"/>
    <property type="evidence" value="ECO:0007669"/>
    <property type="project" value="UniProtKB-UniRule"/>
</dbReference>
<gene>
    <name evidence="6" type="primary">pat</name>
    <name evidence="9" type="synonym">hisC_2</name>
    <name evidence="10" type="ORF">F4557_000808</name>
    <name evidence="9" type="ORF">GCM10009546_06600</name>
</gene>
<dbReference type="PANTHER" id="PTHR43643:SF3">
    <property type="entry name" value="HISTIDINOL-PHOSPHATE AMINOTRANSFERASE"/>
    <property type="match status" value="1"/>
</dbReference>
<evidence type="ECO:0000256" key="1">
    <source>
        <dbReference type="ARBA" id="ARBA00001933"/>
    </source>
</evidence>
<evidence type="ECO:0000256" key="7">
    <source>
        <dbReference type="SAM" id="MobiDB-lite"/>
    </source>
</evidence>
<dbReference type="Proteomes" id="UP000549343">
    <property type="component" value="Unassembled WGS sequence"/>
</dbReference>
<comment type="caution">
    <text evidence="10">The sequence shown here is derived from an EMBL/GenBank/DDBJ whole genome shotgun (WGS) entry which is preliminary data.</text>
</comment>
<sequence>MDERSGRNAAADDPERTGSTPPRTATIPRFRPVVGRFLDYRPAAEPEARGALVKLSQNESPYGPLPSVEKALAAGLRGINRYPDNHAVPLVEALAGRLRVPDESVVVGAGAVGVIQMLLQAVAEPGAEIMYAWRSFEAYPLLVSLAGMANVQVPLREERHDLAAMADAVTERTRLVFVCNPNNPTGTVVSQAELTAFLDRVPSTCLVVLDEAYQEYVRDPEAADGLALWRDHPNLVAVRTFSKAYGLAGLRVGYLVGHPAVAEAVRKHTVPYSVNGVAQAAALASLAAEDELLERVETTVKERARVAGALLEQGWDVPGSEGNFVWLRLGERTADFADACASEGVCLRPFAGTGVRVSIGCPEENDAFIAVAADYVRRGADVPVVDP</sequence>
<comment type="subunit">
    <text evidence="2 6">Homodimer.</text>
</comment>
<dbReference type="EC" id="2.6.1.57" evidence="6"/>
<evidence type="ECO:0000256" key="2">
    <source>
        <dbReference type="ARBA" id="ARBA00011738"/>
    </source>
</evidence>
<reference evidence="9" key="4">
    <citation type="submission" date="2023-12" db="EMBL/GenBank/DDBJ databases">
        <authorList>
            <person name="Sun Q."/>
            <person name="Inoue M."/>
        </authorList>
    </citation>
    <scope>NUCLEOTIDE SEQUENCE</scope>
    <source>
        <strain evidence="9">JCM 10667</strain>
    </source>
</reference>
<evidence type="ECO:0000256" key="3">
    <source>
        <dbReference type="ARBA" id="ARBA00022576"/>
    </source>
</evidence>